<keyword evidence="1" id="KW-0175">Coiled coil</keyword>
<proteinExistence type="predicted"/>
<reference evidence="3" key="1">
    <citation type="submission" date="2014-09" db="EMBL/GenBank/DDBJ databases">
        <authorList>
            <person name="Magalhaes I.L.F."/>
            <person name="Oliveira U."/>
            <person name="Santos F.R."/>
            <person name="Vidigal T.H.D.A."/>
            <person name="Brescovit A.D."/>
            <person name="Santos A.J."/>
        </authorList>
    </citation>
    <scope>NUCLEOTIDE SEQUENCE</scope>
</reference>
<feature type="compositionally biased region" description="Basic and acidic residues" evidence="2">
    <location>
        <begin position="11"/>
        <end position="58"/>
    </location>
</feature>
<feature type="compositionally biased region" description="Polar residues" evidence="2">
    <location>
        <begin position="368"/>
        <end position="382"/>
    </location>
</feature>
<feature type="compositionally biased region" description="Basic and acidic residues" evidence="2">
    <location>
        <begin position="351"/>
        <end position="367"/>
    </location>
</feature>
<dbReference type="EMBL" id="GBRD01004446">
    <property type="protein sequence ID" value="JAG61375.1"/>
    <property type="molecule type" value="Transcribed_RNA"/>
</dbReference>
<feature type="region of interest" description="Disordered" evidence="2">
    <location>
        <begin position="1"/>
        <end position="61"/>
    </location>
</feature>
<organism evidence="3">
    <name type="scientific">Lygus hesperus</name>
    <name type="common">Western plant bug</name>
    <dbReference type="NCBI Taxonomy" id="30085"/>
    <lineage>
        <taxon>Eukaryota</taxon>
        <taxon>Metazoa</taxon>
        <taxon>Ecdysozoa</taxon>
        <taxon>Arthropoda</taxon>
        <taxon>Hexapoda</taxon>
        <taxon>Insecta</taxon>
        <taxon>Pterygota</taxon>
        <taxon>Neoptera</taxon>
        <taxon>Paraneoptera</taxon>
        <taxon>Hemiptera</taxon>
        <taxon>Heteroptera</taxon>
        <taxon>Panheteroptera</taxon>
        <taxon>Cimicomorpha</taxon>
        <taxon>Miridae</taxon>
        <taxon>Mirini</taxon>
        <taxon>Lygus</taxon>
    </lineage>
</organism>
<evidence type="ECO:0000256" key="1">
    <source>
        <dbReference type="SAM" id="Coils"/>
    </source>
</evidence>
<feature type="region of interest" description="Disordered" evidence="2">
    <location>
        <begin position="351"/>
        <end position="382"/>
    </location>
</feature>
<dbReference type="AlphaFoldDB" id="A0A0K8T893"/>
<feature type="coiled-coil region" evidence="1">
    <location>
        <begin position="173"/>
        <end position="200"/>
    </location>
</feature>
<accession>A0A0K8T893</accession>
<sequence length="479" mass="54589">MSHISSDDDDSGPREISSRKNDGNDEEDNTKYDESSGMHCHTPDEKIPFEESSREPEQMNRNMVNNQRHGSEITGSEAPCEATNDYKLTENDSGLDKEINNSGSYVNSLVDLMNQSETMLIKNQHQNKSFMDVLLEEIEEMEKDPEFRQDMESVHELMGNDLNTALEKISSSVKKANDKLHQKDQILKSFEEDMKESRAESTDDEVNESRNNNILEMRGDAATIYNNFLITNKCEQSNEEITFEKSSRSLLIEDVTETTVVGPIVQISTTCREVDDENDSSRLSTIFGERTKNVHSDHPLGSLVFLEDFEGSVDVEGESEDAQEQKDVMPFKQTIIEDITDNYMVNEQNEMDKEPHWSRQDKPDQKEFQTNNFSKEQTSSQTMLQTTRKLLITEINPPSALRKHDENIEHSESIAKEISESDINNHKKLTAKLRNVQGGAGDAGQAIWSGESEYFVVERYNPVQSEDLRSAIKKSQTEK</sequence>
<protein>
    <submittedName>
        <fullName evidence="3">Uncharacterized protein</fullName>
    </submittedName>
</protein>
<evidence type="ECO:0000313" key="3">
    <source>
        <dbReference type="EMBL" id="JAG61375.1"/>
    </source>
</evidence>
<evidence type="ECO:0000256" key="2">
    <source>
        <dbReference type="SAM" id="MobiDB-lite"/>
    </source>
</evidence>
<name>A0A0K8T893_LYGHE</name>